<accession>A0A518BEW0</accession>
<name>A0A518BEW0_9BACT</name>
<evidence type="ECO:0000313" key="4">
    <source>
        <dbReference type="Proteomes" id="UP000316921"/>
    </source>
</evidence>
<evidence type="ECO:0000256" key="1">
    <source>
        <dbReference type="SAM" id="Coils"/>
    </source>
</evidence>
<feature type="coiled-coil region" evidence="1">
    <location>
        <begin position="86"/>
        <end position="160"/>
    </location>
</feature>
<feature type="compositionally biased region" description="Acidic residues" evidence="2">
    <location>
        <begin position="251"/>
        <end position="261"/>
    </location>
</feature>
<organism evidence="3 4">
    <name type="scientific">Engelhardtia mirabilis</name>
    <dbReference type="NCBI Taxonomy" id="2528011"/>
    <lineage>
        <taxon>Bacteria</taxon>
        <taxon>Pseudomonadati</taxon>
        <taxon>Planctomycetota</taxon>
        <taxon>Planctomycetia</taxon>
        <taxon>Planctomycetia incertae sedis</taxon>
        <taxon>Engelhardtia</taxon>
    </lineage>
</organism>
<dbReference type="RefSeq" id="WP_145062006.1">
    <property type="nucleotide sequence ID" value="NZ_CP036287.1"/>
</dbReference>
<gene>
    <name evidence="3" type="ORF">Pla133_04880</name>
</gene>
<protein>
    <recommendedName>
        <fullName evidence="5">Chromosome partition protein Smc</fullName>
    </recommendedName>
</protein>
<proteinExistence type="predicted"/>
<reference evidence="3 4" key="1">
    <citation type="submission" date="2019-02" db="EMBL/GenBank/DDBJ databases">
        <title>Deep-cultivation of Planctomycetes and their phenomic and genomic characterization uncovers novel biology.</title>
        <authorList>
            <person name="Wiegand S."/>
            <person name="Jogler M."/>
            <person name="Boedeker C."/>
            <person name="Pinto D."/>
            <person name="Vollmers J."/>
            <person name="Rivas-Marin E."/>
            <person name="Kohn T."/>
            <person name="Peeters S.H."/>
            <person name="Heuer A."/>
            <person name="Rast P."/>
            <person name="Oberbeckmann S."/>
            <person name="Bunk B."/>
            <person name="Jeske O."/>
            <person name="Meyerdierks A."/>
            <person name="Storesund J.E."/>
            <person name="Kallscheuer N."/>
            <person name="Luecker S."/>
            <person name="Lage O.M."/>
            <person name="Pohl T."/>
            <person name="Merkel B.J."/>
            <person name="Hornburger P."/>
            <person name="Mueller R.-W."/>
            <person name="Bruemmer F."/>
            <person name="Labrenz M."/>
            <person name="Spormann A.M."/>
            <person name="Op den Camp H."/>
            <person name="Overmann J."/>
            <person name="Amann R."/>
            <person name="Jetten M.S.M."/>
            <person name="Mascher T."/>
            <person name="Medema M.H."/>
            <person name="Devos D.P."/>
            <person name="Kaster A.-K."/>
            <person name="Ovreas L."/>
            <person name="Rohde M."/>
            <person name="Galperin M.Y."/>
            <person name="Jogler C."/>
        </authorList>
    </citation>
    <scope>NUCLEOTIDE SEQUENCE [LARGE SCALE GENOMIC DNA]</scope>
    <source>
        <strain evidence="3 4">Pla133</strain>
    </source>
</reference>
<sequence length="261" mass="29073">MSPLRDVLARLAKSLAGQSHAQSGEELEPLPEGLVELDPETDEFADFLESIGATDADEDATLRLKDAQIGELRSNLTKMRTVADTLADTQQARLAAEARVRELESQLAAPGADLDPEEALTVAALTKRVERLEQSLEKERQRYEKLHQRLETAREKVAERHRVAAERWHELRRVGRERRILEDRVRLQGDKLDEIRGLLPSLLNARGSAAKGAAKRMGELMGESDDPNDGVSRHESSSNIDALAKTKFFPLDEDDDGDRPA</sequence>
<evidence type="ECO:0000256" key="2">
    <source>
        <dbReference type="SAM" id="MobiDB-lite"/>
    </source>
</evidence>
<keyword evidence="4" id="KW-1185">Reference proteome</keyword>
<dbReference type="Proteomes" id="UP000316921">
    <property type="component" value="Chromosome"/>
</dbReference>
<dbReference type="KEGG" id="pbap:Pla133_04880"/>
<evidence type="ECO:0000313" key="3">
    <source>
        <dbReference type="EMBL" id="QDU65423.1"/>
    </source>
</evidence>
<dbReference type="EMBL" id="CP036287">
    <property type="protein sequence ID" value="QDU65423.1"/>
    <property type="molecule type" value="Genomic_DNA"/>
</dbReference>
<keyword evidence="1" id="KW-0175">Coiled coil</keyword>
<evidence type="ECO:0008006" key="5">
    <source>
        <dbReference type="Google" id="ProtNLM"/>
    </source>
</evidence>
<dbReference type="AlphaFoldDB" id="A0A518BEW0"/>
<feature type="region of interest" description="Disordered" evidence="2">
    <location>
        <begin position="214"/>
        <end position="261"/>
    </location>
</feature>